<evidence type="ECO:0000256" key="3">
    <source>
        <dbReference type="ARBA" id="ARBA00022478"/>
    </source>
</evidence>
<evidence type="ECO:0000256" key="1">
    <source>
        <dbReference type="ARBA" id="ARBA00004604"/>
    </source>
</evidence>
<protein>
    <submittedName>
        <fullName evidence="6">Uncharacterized protein</fullName>
    </submittedName>
</protein>
<dbReference type="EMBL" id="LGUB01000142">
    <property type="protein sequence ID" value="KRH94070.1"/>
    <property type="molecule type" value="Genomic_DNA"/>
</dbReference>
<dbReference type="GO" id="GO:0005730">
    <property type="term" value="C:nucleolus"/>
    <property type="evidence" value="ECO:0007669"/>
    <property type="project" value="UniProtKB-SubCell"/>
</dbReference>
<keyword evidence="5" id="KW-0539">Nucleus</keyword>
<sequence>MFVLHNLKNNKPLTIKKINNRYELILDTSFYVKYAKEKPIEDSLIVCESEEPNSISNITNVRSAGFFEFETIVKDKSDTETTALKYEELQNLHGSKISRKILKSLNQNESNLNLNDIGLSENASKEQIIPNFNKDATEPKDIYTLSLMFDPYLLNQIKEYEFDEQNLHIENYEYYSQQKIPFIILDTVLYVLKKKFIPEKMPHKDISYDILSQILSQGNEQKHLVYNKMKNYNHIEKMKFIAMAYIMILKINRYKVDLTTVPRFNLTDQEIENIFKLLGCKIDRNKAVLRGPPKPTVDRRRNKRR</sequence>
<keyword evidence="4" id="KW-0804">Transcription</keyword>
<dbReference type="GO" id="GO:0003677">
    <property type="term" value="F:DNA binding"/>
    <property type="evidence" value="ECO:0007669"/>
    <property type="project" value="InterPro"/>
</dbReference>
<organism evidence="6 7">
    <name type="scientific">Pseudoloma neurophilia</name>
    <dbReference type="NCBI Taxonomy" id="146866"/>
    <lineage>
        <taxon>Eukaryota</taxon>
        <taxon>Fungi</taxon>
        <taxon>Fungi incertae sedis</taxon>
        <taxon>Microsporidia</taxon>
        <taxon>Pseudoloma</taxon>
    </lineage>
</organism>
<name>A0A0R0LXK6_9MICR</name>
<reference evidence="6 7" key="1">
    <citation type="submission" date="2015-07" db="EMBL/GenBank/DDBJ databases">
        <title>The genome of Pseudoloma neurophilia, a relevant intracellular parasite of the zebrafish.</title>
        <authorList>
            <person name="Ndikumana S."/>
            <person name="Pelin A."/>
            <person name="Sanders J."/>
            <person name="Corradi N."/>
        </authorList>
    </citation>
    <scope>NUCLEOTIDE SEQUENCE [LARGE SCALE GENOMIC DNA]</scope>
    <source>
        <strain evidence="6 7">MK1</strain>
    </source>
</reference>
<dbReference type="InterPro" id="IPR009668">
    <property type="entry name" value="RNA_pol-assoc_fac_A49-like"/>
</dbReference>
<dbReference type="AlphaFoldDB" id="A0A0R0LXK6"/>
<comment type="similarity">
    <text evidence="2">Belongs to the eukaryotic RPA49/POLR1E RNA polymerase subunit family.</text>
</comment>
<dbReference type="Pfam" id="PF06870">
    <property type="entry name" value="RNA_pol_I_A49"/>
    <property type="match status" value="1"/>
</dbReference>
<accession>A0A0R0LXK6</accession>
<keyword evidence="3" id="KW-0240">DNA-directed RNA polymerase</keyword>
<comment type="caution">
    <text evidence="6">The sequence shown here is derived from an EMBL/GenBank/DDBJ whole genome shotgun (WGS) entry which is preliminary data.</text>
</comment>
<dbReference type="OrthoDB" id="2191917at2759"/>
<dbReference type="Proteomes" id="UP000051530">
    <property type="component" value="Unassembled WGS sequence"/>
</dbReference>
<evidence type="ECO:0000256" key="2">
    <source>
        <dbReference type="ARBA" id="ARBA00009430"/>
    </source>
</evidence>
<evidence type="ECO:0000313" key="7">
    <source>
        <dbReference type="Proteomes" id="UP000051530"/>
    </source>
</evidence>
<dbReference type="VEuPathDB" id="MicrosporidiaDB:M153_3930002556"/>
<evidence type="ECO:0000256" key="4">
    <source>
        <dbReference type="ARBA" id="ARBA00023163"/>
    </source>
</evidence>
<dbReference type="GO" id="GO:0000428">
    <property type="term" value="C:DNA-directed RNA polymerase complex"/>
    <property type="evidence" value="ECO:0007669"/>
    <property type="project" value="UniProtKB-KW"/>
</dbReference>
<gene>
    <name evidence="6" type="ORF">M153_3930002556</name>
</gene>
<dbReference type="GO" id="GO:0006351">
    <property type="term" value="P:DNA-templated transcription"/>
    <property type="evidence" value="ECO:0007669"/>
    <property type="project" value="InterPro"/>
</dbReference>
<comment type="subcellular location">
    <subcellularLocation>
        <location evidence="1">Nucleus</location>
        <location evidence="1">Nucleolus</location>
    </subcellularLocation>
</comment>
<keyword evidence="7" id="KW-1185">Reference proteome</keyword>
<evidence type="ECO:0000256" key="5">
    <source>
        <dbReference type="ARBA" id="ARBA00023242"/>
    </source>
</evidence>
<proteinExistence type="inferred from homology"/>
<evidence type="ECO:0000313" key="6">
    <source>
        <dbReference type="EMBL" id="KRH94070.1"/>
    </source>
</evidence>